<evidence type="ECO:0000256" key="11">
    <source>
        <dbReference type="SAM" id="MobiDB-lite"/>
    </source>
</evidence>
<dbReference type="InterPro" id="IPR046341">
    <property type="entry name" value="SET_dom_sf"/>
</dbReference>
<keyword evidence="8" id="KW-0863">Zinc-finger</keyword>
<feature type="region of interest" description="Disordered" evidence="11">
    <location>
        <begin position="416"/>
        <end position="478"/>
    </location>
</feature>
<dbReference type="Gene3D" id="2.170.270.10">
    <property type="entry name" value="SET domain"/>
    <property type="match status" value="1"/>
</dbReference>
<accession>A0A7I8L401</accession>
<dbReference type="OrthoDB" id="422362at2759"/>
<gene>
    <name evidence="15" type="ORF">SI8410_11015200</name>
</gene>
<name>A0A7I8L401_SPIIN</name>
<feature type="compositionally biased region" description="Basic residues" evidence="11">
    <location>
        <begin position="798"/>
        <end position="815"/>
    </location>
</feature>
<dbReference type="Gene3D" id="3.30.40.100">
    <property type="match status" value="1"/>
</dbReference>
<organism evidence="15 16">
    <name type="scientific">Spirodela intermedia</name>
    <name type="common">Intermediate duckweed</name>
    <dbReference type="NCBI Taxonomy" id="51605"/>
    <lineage>
        <taxon>Eukaryota</taxon>
        <taxon>Viridiplantae</taxon>
        <taxon>Streptophyta</taxon>
        <taxon>Embryophyta</taxon>
        <taxon>Tracheophyta</taxon>
        <taxon>Spermatophyta</taxon>
        <taxon>Magnoliopsida</taxon>
        <taxon>Liliopsida</taxon>
        <taxon>Araceae</taxon>
        <taxon>Lemnoideae</taxon>
        <taxon>Spirodela</taxon>
    </lineage>
</organism>
<evidence type="ECO:0000259" key="13">
    <source>
        <dbReference type="PROSITE" id="PS50868"/>
    </source>
</evidence>
<keyword evidence="5" id="KW-0808">Transferase</keyword>
<feature type="domain" description="Post-SET" evidence="13">
    <location>
        <begin position="1283"/>
        <end position="1299"/>
    </location>
</feature>
<reference evidence="15" key="1">
    <citation type="submission" date="2020-02" db="EMBL/GenBank/DDBJ databases">
        <authorList>
            <person name="Scholz U."/>
            <person name="Mascher M."/>
            <person name="Fiebig A."/>
        </authorList>
    </citation>
    <scope>NUCLEOTIDE SEQUENCE</scope>
</reference>
<feature type="region of interest" description="Disordered" evidence="11">
    <location>
        <begin position="628"/>
        <end position="654"/>
    </location>
</feature>
<evidence type="ECO:0000256" key="5">
    <source>
        <dbReference type="ARBA" id="ARBA00022679"/>
    </source>
</evidence>
<feature type="compositionally biased region" description="Low complexity" evidence="11">
    <location>
        <begin position="1701"/>
        <end position="1710"/>
    </location>
</feature>
<feature type="region of interest" description="Disordered" evidence="11">
    <location>
        <begin position="179"/>
        <end position="222"/>
    </location>
</feature>
<feature type="domain" description="CW-type" evidence="14">
    <location>
        <begin position="1026"/>
        <end position="1080"/>
    </location>
</feature>
<dbReference type="GO" id="GO:0008168">
    <property type="term" value="F:methyltransferase activity"/>
    <property type="evidence" value="ECO:0007669"/>
    <property type="project" value="UniProtKB-KW"/>
</dbReference>
<dbReference type="InterPro" id="IPR050777">
    <property type="entry name" value="SET2_Histone-Lys_MeTrsfase"/>
</dbReference>
<evidence type="ECO:0000259" key="12">
    <source>
        <dbReference type="PROSITE" id="PS50280"/>
    </source>
</evidence>
<keyword evidence="3" id="KW-0158">Chromosome</keyword>
<dbReference type="GO" id="GO:0032259">
    <property type="term" value="P:methylation"/>
    <property type="evidence" value="ECO:0007669"/>
    <property type="project" value="UniProtKB-KW"/>
</dbReference>
<keyword evidence="6" id="KW-0949">S-adenosyl-L-methionine</keyword>
<dbReference type="GO" id="GO:0005634">
    <property type="term" value="C:nucleus"/>
    <property type="evidence" value="ECO:0007669"/>
    <property type="project" value="UniProtKB-SubCell"/>
</dbReference>
<feature type="compositionally biased region" description="Polar residues" evidence="11">
    <location>
        <begin position="1413"/>
        <end position="1422"/>
    </location>
</feature>
<dbReference type="SMART" id="SM00317">
    <property type="entry name" value="SET"/>
    <property type="match status" value="1"/>
</dbReference>
<evidence type="ECO:0000313" key="16">
    <source>
        <dbReference type="Proteomes" id="UP000663760"/>
    </source>
</evidence>
<feature type="compositionally biased region" description="Basic and acidic residues" evidence="11">
    <location>
        <begin position="1669"/>
        <end position="1679"/>
    </location>
</feature>
<evidence type="ECO:0000256" key="10">
    <source>
        <dbReference type="ARBA" id="ARBA00023242"/>
    </source>
</evidence>
<comment type="subcellular location">
    <subcellularLocation>
        <location evidence="2">Chromosome</location>
    </subcellularLocation>
    <subcellularLocation>
        <location evidence="1">Nucleus</location>
    </subcellularLocation>
</comment>
<evidence type="ECO:0000256" key="3">
    <source>
        <dbReference type="ARBA" id="ARBA00022454"/>
    </source>
</evidence>
<feature type="region of interest" description="Disordered" evidence="11">
    <location>
        <begin position="735"/>
        <end position="763"/>
    </location>
</feature>
<dbReference type="Proteomes" id="UP000663760">
    <property type="component" value="Chromosome 11"/>
</dbReference>
<feature type="compositionally biased region" description="Basic and acidic residues" evidence="11">
    <location>
        <begin position="454"/>
        <end position="467"/>
    </location>
</feature>
<dbReference type="SUPFAM" id="SSF82199">
    <property type="entry name" value="SET domain"/>
    <property type="match status" value="1"/>
</dbReference>
<dbReference type="InterPro" id="IPR011124">
    <property type="entry name" value="Znf_CW"/>
</dbReference>
<evidence type="ECO:0000256" key="1">
    <source>
        <dbReference type="ARBA" id="ARBA00004123"/>
    </source>
</evidence>
<feature type="region of interest" description="Disordered" evidence="11">
    <location>
        <begin position="879"/>
        <end position="939"/>
    </location>
</feature>
<evidence type="ECO:0000259" key="14">
    <source>
        <dbReference type="PROSITE" id="PS51050"/>
    </source>
</evidence>
<sequence>MWGVDLDHRGRLALTEAPDNEFSSVGAGLQLSIDEEESFPGCRAAVRASATSVTTGNGADTVEDTSDEFNVSDEDSLNSVEGVEERLGEPHLPLENYAASEDLKNGAGALLPVWSGVEQADQIDLGVEQETGKFSSVEMDLAVGTSNKWQGVESDYPCFYPSRIMPGCVSQTSSHVVTELEGGAAHSEGDSDLKGPKDAISQLSQPTSNQYSMENGPEMSNECSGGFQYQDSEDADLIRRGTESRSITYDNSIEPVQILHRQDNSEIVLVSCVTNDCLEWGTKTLCAENLDKLAKETVADGIPRSEERNAQDFNGMEEISGIIQVHFENEMQQALPIERQSCDAGQSLPETSSKCIRGESSCPHSYNASSNLESLSMNMLSDAADAVTISSTCPDSVVNCTVQLDNMEKFDLKSEPVSVVRRRNPERAASSKNAQRVAKSDQPPKSRSSGKKTKNAEKIRASHDGDFRTTSNTVTKKRCHSLKRARVSVWGALGNLLELFKHDSELCESKNKGLKKGRSRGGRRRLIDQRAGTSTASRLNQVVSTNPEILQEKMDRQLTVPGDPHGSVCSNSNDCVRSFDLPSDPGSSRPVNGVENKFETDGCTARQSTCWSRDLENQMMSCELRAHHGDRDQESSLTQEASGENTTGDCHGVQSRVVKEASVEVADERLLLDPGTSPDSGVLHPTVDGGNVVDECINRTSLEPSSNGGVIGYSLCDLGYPVRENKLADVVTFSEAATSVSPRSKPRHARSKREKTSAKVNAQKDFKTGENGCLLSDYSSEGTSLYPSNLSKTEKLSRNRSGRRKKVRSDHRKVTCPRVTGKGSKDIEKPNCFPTEHSYVGTTEPACHQGSLEISLENPASSAMDKTTGDVESTILQILPSTSSGQLQRPNGSDKAGPRKRKSVKANSARRRKQNVVVRKKDNFNKSGSGGDTKQKNRQDQCIIIEESQANDVFQAGGNLSHLISEMDNSLSSSKPDGLKKVNTLQTYQPHDASKSGNKHGCREASVCDDEEVATGSNHGSEGQTLHKRAAWVSCDDCHKWRSIAVELADAIDETDCRWTCKDNKDKAFADCTIPQEKTNAEINAELEISDASCEEDLYTEQPRTTGSNLKPPAFQQSAWVHINSNMFLHRTRKTQTIDEFQKREYAKFRYFRCGKKGFGLKLLEDACQGQFLIEYVGEVLDMTAHEARQREYASRVMVSFQRLHHLYCVLVCLRLTVCRWVIDACAKGNLGRFINHSCEPNCRTEKWMVNGEVCIGLFAVRDIKKGEEVTFDYNYVRVFGAAAKRCVCGSAECRGYIGGDPLNSEIIVHSDSDEEHPEPVMIYENGEIKVEVAEKISESADSADLQLGVPVQDSGKTRMTTDISHRVDLSSTNDDAILRLSPVGQPSEALPLASRNQIAPDPSPDGNKPDTPRSTPDLKSSRSICAIKKRRCKINKSMMQKGKRASVVSHTQSGICRTGHHEGVEEKLNELLDSRGGINKHRDATKGYLKLLFFSAKSGDDMKNLHFFCGFLILPDLLLCESFSTRDLSLILDALLKTKSRTVLADVINKNGLQMLHNIMKQNRKNFNKIPIIRKLLKVLEFLAVKEILTPEHMSYLPSNAEFESFKDSIHKLTYHNDTQVHQMARNFRDKWLPRPIRKVNSSDRDIGRSNLKRPNCNWFSPVPPKRGSIEGARDTDANHLPSPSHGLDAKELAPPPVPAAAEVNSSAATKPRKRKTRWDQPSDATLSAPAADPSPKLSRFKVNQAESDPQSSSKSEMEATPRAIAADSLNPQSFEEVPPGFGPPVSSSQPLIQSDLSMIRAEAVAGHPQQRYRPHLTVSYGIPLALAEQLGTAADGEEGSKQCRPNWKIAPGMPFHPFPPLPPVPRRELFPCSSCGLMPENGRKEPPIGHGGNPPVSAEGCGHGNEHNQWSHRHQRPGPPPPWQGERREEGCRFSGGVPGLAAGTGDVQKTGRGACFPEAARGENVVPPAAFGELPHRVQ</sequence>
<evidence type="ECO:0000256" key="2">
    <source>
        <dbReference type="ARBA" id="ARBA00004286"/>
    </source>
</evidence>
<keyword evidence="4" id="KW-0489">Methyltransferase</keyword>
<dbReference type="PANTHER" id="PTHR22884">
    <property type="entry name" value="SET DOMAIN PROTEINS"/>
    <property type="match status" value="1"/>
</dbReference>
<feature type="region of interest" description="Disordered" evidence="11">
    <location>
        <begin position="511"/>
        <end position="535"/>
    </location>
</feature>
<feature type="domain" description="SET" evidence="12">
    <location>
        <begin position="1147"/>
        <end position="1275"/>
    </location>
</feature>
<evidence type="ECO:0000256" key="4">
    <source>
        <dbReference type="ARBA" id="ARBA00022603"/>
    </source>
</evidence>
<keyword evidence="16" id="KW-1185">Reference proteome</keyword>
<dbReference type="GO" id="GO:0008270">
    <property type="term" value="F:zinc ion binding"/>
    <property type="evidence" value="ECO:0007669"/>
    <property type="project" value="UniProtKB-KW"/>
</dbReference>
<dbReference type="Pfam" id="PF00856">
    <property type="entry name" value="SET"/>
    <property type="match status" value="1"/>
</dbReference>
<evidence type="ECO:0000256" key="7">
    <source>
        <dbReference type="ARBA" id="ARBA00022723"/>
    </source>
</evidence>
<feature type="compositionally biased region" description="Polar residues" evidence="11">
    <location>
        <begin position="635"/>
        <end position="648"/>
    </location>
</feature>
<feature type="compositionally biased region" description="Polar residues" evidence="11">
    <location>
        <begin position="879"/>
        <end position="891"/>
    </location>
</feature>
<dbReference type="EMBL" id="LR746274">
    <property type="protein sequence ID" value="CAA7404522.1"/>
    <property type="molecule type" value="Genomic_DNA"/>
</dbReference>
<evidence type="ECO:0000256" key="6">
    <source>
        <dbReference type="ARBA" id="ARBA00022691"/>
    </source>
</evidence>
<protein>
    <submittedName>
        <fullName evidence="15">Uncharacterized protein</fullName>
    </submittedName>
</protein>
<feature type="compositionally biased region" description="Polar residues" evidence="11">
    <location>
        <begin position="1746"/>
        <end position="1756"/>
    </location>
</feature>
<dbReference type="PROSITE" id="PS51050">
    <property type="entry name" value="ZF_CW"/>
    <property type="match status" value="1"/>
</dbReference>
<evidence type="ECO:0000256" key="9">
    <source>
        <dbReference type="ARBA" id="ARBA00022833"/>
    </source>
</evidence>
<feature type="region of interest" description="Disordered" evidence="11">
    <location>
        <begin position="343"/>
        <end position="362"/>
    </location>
</feature>
<feature type="region of interest" description="Disordered" evidence="11">
    <location>
        <begin position="1641"/>
        <end position="1762"/>
    </location>
</feature>
<feature type="compositionally biased region" description="Basic residues" evidence="11">
    <location>
        <begin position="744"/>
        <end position="753"/>
    </location>
</feature>
<dbReference type="InterPro" id="IPR003616">
    <property type="entry name" value="Post-SET_dom"/>
</dbReference>
<feature type="region of interest" description="Disordered" evidence="11">
    <location>
        <begin position="53"/>
        <end position="77"/>
    </location>
</feature>
<feature type="compositionally biased region" description="Basic and acidic residues" evidence="11">
    <location>
        <begin position="754"/>
        <end position="763"/>
    </location>
</feature>
<feature type="compositionally biased region" description="Basic residues" evidence="11">
    <location>
        <begin position="512"/>
        <end position="524"/>
    </location>
</feature>
<dbReference type="PROSITE" id="PS50280">
    <property type="entry name" value="SET"/>
    <property type="match status" value="1"/>
</dbReference>
<keyword evidence="9" id="KW-0862">Zinc</keyword>
<keyword evidence="10" id="KW-0539">Nucleus</keyword>
<feature type="compositionally biased region" description="Basic and acidic residues" evidence="11">
    <location>
        <begin position="187"/>
        <end position="197"/>
    </location>
</feature>
<feature type="compositionally biased region" description="Basic residues" evidence="11">
    <location>
        <begin position="898"/>
        <end position="914"/>
    </location>
</feature>
<feature type="region of interest" description="Disordered" evidence="11">
    <location>
        <begin position="1889"/>
        <end position="1931"/>
    </location>
</feature>
<feature type="region of interest" description="Disordered" evidence="11">
    <location>
        <begin position="1385"/>
        <end position="1422"/>
    </location>
</feature>
<feature type="compositionally biased region" description="Acidic residues" evidence="11">
    <location>
        <begin position="61"/>
        <end position="76"/>
    </location>
</feature>
<dbReference type="Pfam" id="PF07496">
    <property type="entry name" value="zf-CW"/>
    <property type="match status" value="1"/>
</dbReference>
<dbReference type="InterPro" id="IPR001214">
    <property type="entry name" value="SET_dom"/>
</dbReference>
<feature type="region of interest" description="Disordered" evidence="11">
    <location>
        <begin position="783"/>
        <end position="829"/>
    </location>
</feature>
<proteinExistence type="predicted"/>
<dbReference type="PROSITE" id="PS50868">
    <property type="entry name" value="POST_SET"/>
    <property type="match status" value="1"/>
</dbReference>
<evidence type="ECO:0000313" key="15">
    <source>
        <dbReference type="EMBL" id="CAA7404522.1"/>
    </source>
</evidence>
<keyword evidence="7" id="KW-0479">Metal-binding</keyword>
<evidence type="ECO:0000256" key="8">
    <source>
        <dbReference type="ARBA" id="ARBA00022771"/>
    </source>
</evidence>
<feature type="compositionally biased region" description="Polar residues" evidence="11">
    <location>
        <begin position="201"/>
        <end position="213"/>
    </location>
</feature>
<dbReference type="GO" id="GO:0005694">
    <property type="term" value="C:chromosome"/>
    <property type="evidence" value="ECO:0007669"/>
    <property type="project" value="UniProtKB-SubCell"/>
</dbReference>